<evidence type="ECO:0000313" key="2">
    <source>
        <dbReference type="Proteomes" id="UP000222601"/>
    </source>
</evidence>
<evidence type="ECO:0000313" key="1">
    <source>
        <dbReference type="EMBL" id="AQY55323.1"/>
    </source>
</evidence>
<accession>A0A1U9WR47</accession>
<protein>
    <submittedName>
        <fullName evidence="1">Uncharacterized protein</fullName>
    </submittedName>
</protein>
<organism evidence="1">
    <name type="scientific">Escherichia phage vB_EcoS_ESCO41</name>
    <dbReference type="NCBI Taxonomy" id="2496547"/>
    <lineage>
        <taxon>Viruses</taxon>
        <taxon>Duplodnaviria</taxon>
        <taxon>Heunggongvirae</taxon>
        <taxon>Uroviricota</taxon>
        <taxon>Caudoviricetes</taxon>
        <taxon>Drexlerviridae</taxon>
        <taxon>Nouzillyvirus</taxon>
        <taxon>Nouzillyvirus ESCO41</taxon>
    </lineage>
</organism>
<sequence>MSYSESQVVIDAIIRCSSENGISEDGINQALLSILNSSMRAGRRDEHTLCNNEGELLLLVQRFG</sequence>
<dbReference type="EMBL" id="KY619305">
    <property type="protein sequence ID" value="AQY55323.1"/>
    <property type="molecule type" value="Genomic_DNA"/>
</dbReference>
<keyword evidence="2" id="KW-1185">Reference proteome</keyword>
<gene>
    <name evidence="1" type="ORF">ESCO41_00016</name>
</gene>
<reference evidence="1" key="1">
    <citation type="submission" date="2017-02" db="EMBL/GenBank/DDBJ databases">
        <title>Characterization of a new coliphage vB_EcoS_ESCO41.</title>
        <authorList>
            <person name="Trotereau A."/>
            <person name="Schouler C."/>
        </authorList>
    </citation>
    <scope>NUCLEOTIDE SEQUENCE [LARGE SCALE GENOMIC DNA]</scope>
</reference>
<proteinExistence type="predicted"/>
<dbReference type="Proteomes" id="UP000222601">
    <property type="component" value="Segment"/>
</dbReference>
<name>A0A1U9WR47_9CAUD</name>